<organism evidence="2 3">
    <name type="scientific">Ferrimonas gelatinilytica</name>
    <dbReference type="NCBI Taxonomy" id="1255257"/>
    <lineage>
        <taxon>Bacteria</taxon>
        <taxon>Pseudomonadati</taxon>
        <taxon>Pseudomonadota</taxon>
        <taxon>Gammaproteobacteria</taxon>
        <taxon>Alteromonadales</taxon>
        <taxon>Ferrimonadaceae</taxon>
        <taxon>Ferrimonas</taxon>
    </lineage>
</organism>
<protein>
    <recommendedName>
        <fullName evidence="4">Lipoprotein</fullName>
    </recommendedName>
</protein>
<feature type="chain" id="PRO_5047046186" description="Lipoprotein" evidence="1">
    <location>
        <begin position="19"/>
        <end position="169"/>
    </location>
</feature>
<keyword evidence="3" id="KW-1185">Reference proteome</keyword>
<keyword evidence="1" id="KW-0732">Signal</keyword>
<dbReference type="PROSITE" id="PS51257">
    <property type="entry name" value="PROKAR_LIPOPROTEIN"/>
    <property type="match status" value="1"/>
</dbReference>
<evidence type="ECO:0000256" key="1">
    <source>
        <dbReference type="SAM" id="SignalP"/>
    </source>
</evidence>
<proteinExistence type="predicted"/>
<feature type="signal peptide" evidence="1">
    <location>
        <begin position="1"/>
        <end position="18"/>
    </location>
</feature>
<sequence>MKKFVLTLVVAMLLSACASPYLPRTNRGQLPGYEPQVITSMAELQGIEEAYADPLHQFTLSPTVTNFSRQFPRHHRLPNLGARQRYQVSLDQRYVLSRDDQLVTGYNWFSFFANLASKGRYDNRDQLETSPKLYRQFLTFEWEGEDYLGYTVVERYCTSDRHNTLNCDY</sequence>
<evidence type="ECO:0000313" key="2">
    <source>
        <dbReference type="EMBL" id="GAA5186710.1"/>
    </source>
</evidence>
<evidence type="ECO:0000313" key="3">
    <source>
        <dbReference type="Proteomes" id="UP001501600"/>
    </source>
</evidence>
<dbReference type="RefSeq" id="WP_345315242.1">
    <property type="nucleotide sequence ID" value="NZ_BAABLF010000004.1"/>
</dbReference>
<dbReference type="EMBL" id="BAABLF010000004">
    <property type="protein sequence ID" value="GAA5186710.1"/>
    <property type="molecule type" value="Genomic_DNA"/>
</dbReference>
<gene>
    <name evidence="2" type="ORF">GCM10025772_02730</name>
</gene>
<accession>A0ABP9RT73</accession>
<dbReference type="Proteomes" id="UP001501600">
    <property type="component" value="Unassembled WGS sequence"/>
</dbReference>
<name>A0ABP9RT73_9GAMM</name>
<evidence type="ECO:0008006" key="4">
    <source>
        <dbReference type="Google" id="ProtNLM"/>
    </source>
</evidence>
<reference evidence="3" key="1">
    <citation type="journal article" date="2019" name="Int. J. Syst. Evol. Microbiol.">
        <title>The Global Catalogue of Microorganisms (GCM) 10K type strain sequencing project: providing services to taxonomists for standard genome sequencing and annotation.</title>
        <authorList>
            <consortium name="The Broad Institute Genomics Platform"/>
            <consortium name="The Broad Institute Genome Sequencing Center for Infectious Disease"/>
            <person name="Wu L."/>
            <person name="Ma J."/>
        </authorList>
    </citation>
    <scope>NUCLEOTIDE SEQUENCE [LARGE SCALE GENOMIC DNA]</scope>
    <source>
        <strain evidence="3">JCM 18720</strain>
    </source>
</reference>
<comment type="caution">
    <text evidence="2">The sequence shown here is derived from an EMBL/GenBank/DDBJ whole genome shotgun (WGS) entry which is preliminary data.</text>
</comment>